<name>A0A2S0VVC3_9ALTE</name>
<evidence type="ECO:0000313" key="2">
    <source>
        <dbReference type="EMBL" id="AWB68174.1"/>
    </source>
</evidence>
<dbReference type="AlphaFoldDB" id="A0A2S0VVC3"/>
<sequence length="213" mass="23682">MKFVKNLLPIFLCVAMTACASFPSEKLAKVESMPDTTQYKSKPKVAIDLKLFRGKPDQEGAIEMSQVQPQLQKLTSKILDDSQLFESYTYDSFEAANADYVIKLHFYNHGSQGAAAITGFLSGFTMGIIPGFAKDEYTLKAEVLAGQNSLMANQTDDAMNTYIGIWFIPVMGNSPQKAFDEVTGNMIKDALKKMVESKQLKYAFQPYPLRVVS</sequence>
<dbReference type="Proteomes" id="UP000244441">
    <property type="component" value="Chromosome"/>
</dbReference>
<organism evidence="2 3">
    <name type="scientific">Saccharobesus litoralis</name>
    <dbReference type="NCBI Taxonomy" id="2172099"/>
    <lineage>
        <taxon>Bacteria</taxon>
        <taxon>Pseudomonadati</taxon>
        <taxon>Pseudomonadota</taxon>
        <taxon>Gammaproteobacteria</taxon>
        <taxon>Alteromonadales</taxon>
        <taxon>Alteromonadaceae</taxon>
        <taxon>Saccharobesus</taxon>
    </lineage>
</organism>
<reference evidence="2 3" key="1">
    <citation type="submission" date="2018-01" db="EMBL/GenBank/DDBJ databases">
        <title>Genome sequence of a Cantenovulum-like bacteria.</title>
        <authorList>
            <person name="Tan W.R."/>
            <person name="Lau N.-S."/>
            <person name="Go F."/>
            <person name="Amirul A.-A.A."/>
        </authorList>
    </citation>
    <scope>NUCLEOTIDE SEQUENCE [LARGE SCALE GENOMIC DNA]</scope>
    <source>
        <strain evidence="2 3">CCB-QB4</strain>
    </source>
</reference>
<dbReference type="OrthoDB" id="328131at2"/>
<dbReference type="PROSITE" id="PS51257">
    <property type="entry name" value="PROKAR_LIPOPROTEIN"/>
    <property type="match status" value="1"/>
</dbReference>
<dbReference type="KEGG" id="cate:C2869_17910"/>
<dbReference type="RefSeq" id="WP_108604239.1">
    <property type="nucleotide sequence ID" value="NZ_CP026604.1"/>
</dbReference>
<evidence type="ECO:0008006" key="4">
    <source>
        <dbReference type="Google" id="ProtNLM"/>
    </source>
</evidence>
<feature type="signal peptide" evidence="1">
    <location>
        <begin position="1"/>
        <end position="20"/>
    </location>
</feature>
<evidence type="ECO:0000313" key="3">
    <source>
        <dbReference type="Proteomes" id="UP000244441"/>
    </source>
</evidence>
<feature type="chain" id="PRO_5015435440" description="Lipoprotein" evidence="1">
    <location>
        <begin position="21"/>
        <end position="213"/>
    </location>
</feature>
<evidence type="ECO:0000256" key="1">
    <source>
        <dbReference type="SAM" id="SignalP"/>
    </source>
</evidence>
<proteinExistence type="predicted"/>
<keyword evidence="3" id="KW-1185">Reference proteome</keyword>
<gene>
    <name evidence="2" type="ORF">C2869_17910</name>
</gene>
<dbReference type="EMBL" id="CP026604">
    <property type="protein sequence ID" value="AWB68174.1"/>
    <property type="molecule type" value="Genomic_DNA"/>
</dbReference>
<keyword evidence="1" id="KW-0732">Signal</keyword>
<accession>A0A2S0VVC3</accession>
<protein>
    <recommendedName>
        <fullName evidence="4">Lipoprotein</fullName>
    </recommendedName>
</protein>